<keyword evidence="4" id="KW-0804">Transcription</keyword>
<evidence type="ECO:0000256" key="4">
    <source>
        <dbReference type="ARBA" id="ARBA00023163"/>
    </source>
</evidence>
<proteinExistence type="predicted"/>
<evidence type="ECO:0000256" key="3">
    <source>
        <dbReference type="ARBA" id="ARBA00023125"/>
    </source>
</evidence>
<accession>A0AAN9HYI1</accession>
<gene>
    <name evidence="7" type="ORF">RIF29_36357</name>
</gene>
<keyword evidence="2" id="KW-0805">Transcription regulation</keyword>
<evidence type="ECO:0000313" key="7">
    <source>
        <dbReference type="EMBL" id="KAK7252429.1"/>
    </source>
</evidence>
<reference evidence="7 8" key="1">
    <citation type="submission" date="2024-01" db="EMBL/GenBank/DDBJ databases">
        <title>The genomes of 5 underutilized Papilionoideae crops provide insights into root nodulation and disease resistanc.</title>
        <authorList>
            <person name="Yuan L."/>
        </authorList>
    </citation>
    <scope>NUCLEOTIDE SEQUENCE [LARGE SCALE GENOMIC DNA]</scope>
    <source>
        <strain evidence="7">ZHUSHIDOU_FW_LH</strain>
        <tissue evidence="7">Leaf</tissue>
    </source>
</reference>
<dbReference type="GO" id="GO:0003677">
    <property type="term" value="F:DNA binding"/>
    <property type="evidence" value="ECO:0007669"/>
    <property type="project" value="UniProtKB-KW"/>
</dbReference>
<sequence>MRTSSFPRPCIPETYYFHSKPKSKSENKVEAAKKHSEAEKRRRNLINAKYNVLRGYLPTLINQHQNSSSVLAIGNEYNRVKTDKASILVETIKQFEKLEKGVQGVEIPSKEEVFTSEECNNNNQKQGLVKATMSCEVRATLKADIKRAMELVKAKVVKAEVVTMGGRTRIVMWVQGLVAGKEGVKMLRRTLKDVMHKPIHMTMQVQRFTQR</sequence>
<dbReference type="Proteomes" id="UP001372338">
    <property type="component" value="Unassembled WGS sequence"/>
</dbReference>
<dbReference type="SMART" id="SM00353">
    <property type="entry name" value="HLH"/>
    <property type="match status" value="1"/>
</dbReference>
<evidence type="ECO:0000313" key="8">
    <source>
        <dbReference type="Proteomes" id="UP001372338"/>
    </source>
</evidence>
<dbReference type="InterPro" id="IPR011598">
    <property type="entry name" value="bHLH_dom"/>
</dbReference>
<name>A0AAN9HYI1_CROPI</name>
<evidence type="ECO:0000259" key="6">
    <source>
        <dbReference type="PROSITE" id="PS50888"/>
    </source>
</evidence>
<organism evidence="7 8">
    <name type="scientific">Crotalaria pallida</name>
    <name type="common">Smooth rattlebox</name>
    <name type="synonym">Crotalaria striata</name>
    <dbReference type="NCBI Taxonomy" id="3830"/>
    <lineage>
        <taxon>Eukaryota</taxon>
        <taxon>Viridiplantae</taxon>
        <taxon>Streptophyta</taxon>
        <taxon>Embryophyta</taxon>
        <taxon>Tracheophyta</taxon>
        <taxon>Spermatophyta</taxon>
        <taxon>Magnoliopsida</taxon>
        <taxon>eudicotyledons</taxon>
        <taxon>Gunneridae</taxon>
        <taxon>Pentapetalae</taxon>
        <taxon>rosids</taxon>
        <taxon>fabids</taxon>
        <taxon>Fabales</taxon>
        <taxon>Fabaceae</taxon>
        <taxon>Papilionoideae</taxon>
        <taxon>50 kb inversion clade</taxon>
        <taxon>genistoids sensu lato</taxon>
        <taxon>core genistoids</taxon>
        <taxon>Crotalarieae</taxon>
        <taxon>Crotalaria</taxon>
    </lineage>
</organism>
<protein>
    <recommendedName>
        <fullName evidence="6">BHLH domain-containing protein</fullName>
    </recommendedName>
</protein>
<keyword evidence="3" id="KW-0238">DNA-binding</keyword>
<dbReference type="PANTHER" id="PTHR45844">
    <property type="entry name" value="TRANSCRIPTION FACTOR BHLH30"/>
    <property type="match status" value="1"/>
</dbReference>
<evidence type="ECO:0000256" key="1">
    <source>
        <dbReference type="ARBA" id="ARBA00004123"/>
    </source>
</evidence>
<evidence type="ECO:0000256" key="5">
    <source>
        <dbReference type="ARBA" id="ARBA00023242"/>
    </source>
</evidence>
<keyword evidence="8" id="KW-1185">Reference proteome</keyword>
<dbReference type="InterPro" id="IPR036638">
    <property type="entry name" value="HLH_DNA-bd_sf"/>
</dbReference>
<dbReference type="PROSITE" id="PS50888">
    <property type="entry name" value="BHLH"/>
    <property type="match status" value="1"/>
</dbReference>
<dbReference type="GO" id="GO:0003700">
    <property type="term" value="F:DNA-binding transcription factor activity"/>
    <property type="evidence" value="ECO:0007669"/>
    <property type="project" value="InterPro"/>
</dbReference>
<dbReference type="EMBL" id="JAYWIO010000007">
    <property type="protein sequence ID" value="KAK7252429.1"/>
    <property type="molecule type" value="Genomic_DNA"/>
</dbReference>
<dbReference type="AlphaFoldDB" id="A0AAN9HYI1"/>
<dbReference type="GO" id="GO:0046983">
    <property type="term" value="F:protein dimerization activity"/>
    <property type="evidence" value="ECO:0007669"/>
    <property type="project" value="InterPro"/>
</dbReference>
<keyword evidence="5" id="KW-0539">Nucleus</keyword>
<dbReference type="PANTHER" id="PTHR45844:SF17">
    <property type="entry name" value="TRANSCRIPTION FACTOR BHLH131"/>
    <property type="match status" value="1"/>
</dbReference>
<dbReference type="InterPro" id="IPR045847">
    <property type="entry name" value="AIG1-like"/>
</dbReference>
<comment type="caution">
    <text evidence="7">The sequence shown here is derived from an EMBL/GenBank/DDBJ whole genome shotgun (WGS) entry which is preliminary data.</text>
</comment>
<dbReference type="SUPFAM" id="SSF47459">
    <property type="entry name" value="HLH, helix-loop-helix DNA-binding domain"/>
    <property type="match status" value="1"/>
</dbReference>
<dbReference type="GO" id="GO:0005634">
    <property type="term" value="C:nucleus"/>
    <property type="evidence" value="ECO:0007669"/>
    <property type="project" value="UniProtKB-SubCell"/>
</dbReference>
<evidence type="ECO:0000256" key="2">
    <source>
        <dbReference type="ARBA" id="ARBA00023015"/>
    </source>
</evidence>
<comment type="subcellular location">
    <subcellularLocation>
        <location evidence="1">Nucleus</location>
    </subcellularLocation>
</comment>
<dbReference type="Gene3D" id="4.10.280.10">
    <property type="entry name" value="Helix-loop-helix DNA-binding domain"/>
    <property type="match status" value="1"/>
</dbReference>
<feature type="domain" description="BHLH" evidence="6">
    <location>
        <begin position="30"/>
        <end position="98"/>
    </location>
</feature>
<dbReference type="Pfam" id="PF00010">
    <property type="entry name" value="HLH"/>
    <property type="match status" value="1"/>
</dbReference>